<dbReference type="Proteomes" id="UP000287563">
    <property type="component" value="Unassembled WGS sequence"/>
</dbReference>
<comment type="caution">
    <text evidence="1">The sequence shown here is derived from an EMBL/GenBank/DDBJ whole genome shotgun (WGS) entry which is preliminary data.</text>
</comment>
<dbReference type="RefSeq" id="WP_128786527.1">
    <property type="nucleotide sequence ID" value="NZ_RJLM01000023.1"/>
</dbReference>
<reference evidence="1 2" key="1">
    <citation type="submission" date="2018-11" db="EMBL/GenBank/DDBJ databases">
        <title>Photobacterium sp. BEI247 sp. nov., a marine bacterium isolated from Yongle Blue Hole in the South China Sea.</title>
        <authorList>
            <person name="Wang X."/>
        </authorList>
    </citation>
    <scope>NUCLEOTIDE SEQUENCE [LARGE SCALE GENOMIC DNA]</scope>
    <source>
        <strain evidence="2">BEI247</strain>
    </source>
</reference>
<evidence type="ECO:0000313" key="1">
    <source>
        <dbReference type="EMBL" id="RWX52903.1"/>
    </source>
</evidence>
<protein>
    <submittedName>
        <fullName evidence="1">Uncharacterized protein</fullName>
    </submittedName>
</protein>
<name>A0A444JIJ8_9GAMM</name>
<sequence length="726" mass="82928">MGKSGYHEGWEILISDHSRPVLASRLIAEIEKGSDLTNGITRHQIAENNQSYRCAHCRVPVFLAGSTTDSGQRLHLRHSTKSAEHKKQAEGCAFCNPNSEQRRLYNQVFQGEGEWHLRNKEKVADILSRDPRIDPGSVATERYIFSTEHDINIRRQPDIYCCDRDGNHWVFELTRWWLHPETAVARQQAYRQLGYNLVWLFSPDCMEKNRSTFHLLLYGSNYHDGMLPEALAGEGAQFNAFELSEAALMKSDSEGVLHLDVVYPHFVVDESLGSIDITYQQEIMSMHSLSLAPQQRLPYGVKTAVQLQQAKEHLEAARQALARQEEEQRYVLEKDILKDVRRDLGAVRRCLGTPITDDAQVEDCRALIIRCRAKLYDLGVERSSRIGKVIARSEAKVQEASARYFEEKAARLAQLQTLREAALAFVDKVRGRPLAPDSEESKQGRALYKQLFQSELTDLARRVESACHACHRRYIDTYIRSLGEALLKYQTPRWVLESRVRLLSLLHYTETFSERQLQGRLEKLLPIIDNHPVYFDYCRQAAELARPVLSVGLLDKVIAVHDRLIEVGLDEYASNLLFSAQRRYLKQAEYDFSVLSVWDEKMDYRGILPLAIRISYDNPADIAALLGCNEASLLRMLEIRDSYVEQARESVANFFEAIGKVLPQLISEVLLSGNHSMQAHYSQAGEKLFDDCLLYIASFPTVELQDQAQGLVNDIYGHMFDQLCSS</sequence>
<keyword evidence="2" id="KW-1185">Reference proteome</keyword>
<gene>
    <name evidence="1" type="ORF">EDI28_24900</name>
</gene>
<accession>A0A444JIJ8</accession>
<proteinExistence type="predicted"/>
<evidence type="ECO:0000313" key="2">
    <source>
        <dbReference type="Proteomes" id="UP000287563"/>
    </source>
</evidence>
<dbReference type="OrthoDB" id="5900014at2"/>
<dbReference type="EMBL" id="RJLM01000023">
    <property type="protein sequence ID" value="RWX52903.1"/>
    <property type="molecule type" value="Genomic_DNA"/>
</dbReference>
<dbReference type="AlphaFoldDB" id="A0A444JIJ8"/>
<organism evidence="1 2">
    <name type="scientific">Photobacterium chitinilyticum</name>
    <dbReference type="NCBI Taxonomy" id="2485123"/>
    <lineage>
        <taxon>Bacteria</taxon>
        <taxon>Pseudomonadati</taxon>
        <taxon>Pseudomonadota</taxon>
        <taxon>Gammaproteobacteria</taxon>
        <taxon>Vibrionales</taxon>
        <taxon>Vibrionaceae</taxon>
        <taxon>Photobacterium</taxon>
    </lineage>
</organism>